<comment type="caution">
    <text evidence="14">The sequence shown here is derived from an EMBL/GenBank/DDBJ whole genome shotgun (WGS) entry which is preliminary data.</text>
</comment>
<evidence type="ECO:0000256" key="2">
    <source>
        <dbReference type="ARBA" id="ARBA00021549"/>
    </source>
</evidence>
<evidence type="ECO:0000313" key="15">
    <source>
        <dbReference type="Proteomes" id="UP001500738"/>
    </source>
</evidence>
<evidence type="ECO:0000256" key="8">
    <source>
        <dbReference type="ARBA" id="ARBA00023136"/>
    </source>
</evidence>
<dbReference type="NCBIfam" id="TIGR02532">
    <property type="entry name" value="IV_pilin_GFxxxE"/>
    <property type="match status" value="1"/>
</dbReference>
<gene>
    <name evidence="14" type="ORF">GCM10009115_18570</name>
</gene>
<reference evidence="15" key="1">
    <citation type="journal article" date="2019" name="Int. J. Syst. Evol. Microbiol.">
        <title>The Global Catalogue of Microorganisms (GCM) 10K type strain sequencing project: providing services to taxonomists for standard genome sequencing and annotation.</title>
        <authorList>
            <consortium name="The Broad Institute Genomics Platform"/>
            <consortium name="The Broad Institute Genome Sequencing Center for Infectious Disease"/>
            <person name="Wu L."/>
            <person name="Ma J."/>
        </authorList>
    </citation>
    <scope>NUCLEOTIDE SEQUENCE [LARGE SCALE GENOMIC DNA]</scope>
    <source>
        <strain evidence="15">JCM 15910</strain>
    </source>
</reference>
<keyword evidence="8 12" id="KW-0472">Membrane</keyword>
<evidence type="ECO:0000256" key="12">
    <source>
        <dbReference type="SAM" id="Phobius"/>
    </source>
</evidence>
<dbReference type="NCBIfam" id="TIGR01708">
    <property type="entry name" value="typeII_sec_gspH"/>
    <property type="match status" value="1"/>
</dbReference>
<dbReference type="Proteomes" id="UP001500738">
    <property type="component" value="Unassembled WGS sequence"/>
</dbReference>
<keyword evidence="4" id="KW-0488">Methylation</keyword>
<comment type="similarity">
    <text evidence="9">Belongs to the GSP H family.</text>
</comment>
<evidence type="ECO:0000259" key="13">
    <source>
        <dbReference type="Pfam" id="PF12019"/>
    </source>
</evidence>
<evidence type="ECO:0000256" key="10">
    <source>
        <dbReference type="ARBA" id="ARBA00030775"/>
    </source>
</evidence>
<proteinExistence type="inferred from homology"/>
<evidence type="ECO:0000313" key="14">
    <source>
        <dbReference type="EMBL" id="GAA0864361.1"/>
    </source>
</evidence>
<sequence>MVDRAVSAVTRLRTPPAGARSPASERGFTLVELMVVLAIMALAATAVVLTIPGEERNVRSEADRLAARLAAARDVAVIEGRSVSVNLAPSGYGFERRVEGAWQPLPGRAFEQRSWPSDVRFVAGDGQGAARILFDRVGTSPTPQAVVLSGGDAREIVRVSATGDVSRGE</sequence>
<dbReference type="Pfam" id="PF07963">
    <property type="entry name" value="N_methyl"/>
    <property type="match status" value="1"/>
</dbReference>
<dbReference type="InterPro" id="IPR022346">
    <property type="entry name" value="T2SS_GspH"/>
</dbReference>
<dbReference type="PROSITE" id="PS00409">
    <property type="entry name" value="PROKAR_NTER_METHYL"/>
    <property type="match status" value="1"/>
</dbReference>
<feature type="region of interest" description="Disordered" evidence="11">
    <location>
        <begin position="1"/>
        <end position="23"/>
    </location>
</feature>
<keyword evidence="7 12" id="KW-1133">Transmembrane helix</keyword>
<dbReference type="InterPro" id="IPR049875">
    <property type="entry name" value="TypeII_GspH"/>
</dbReference>
<dbReference type="Pfam" id="PF12019">
    <property type="entry name" value="GspH"/>
    <property type="match status" value="1"/>
</dbReference>
<comment type="subcellular location">
    <subcellularLocation>
        <location evidence="1">Cell inner membrane</location>
        <topology evidence="1">Single-pass membrane protein</topology>
    </subcellularLocation>
</comment>
<keyword evidence="3" id="KW-1003">Cell membrane</keyword>
<keyword evidence="15" id="KW-1185">Reference proteome</keyword>
<evidence type="ECO:0000256" key="5">
    <source>
        <dbReference type="ARBA" id="ARBA00022519"/>
    </source>
</evidence>
<dbReference type="EMBL" id="BAAAFE010000007">
    <property type="protein sequence ID" value="GAA0864361.1"/>
    <property type="molecule type" value="Genomic_DNA"/>
</dbReference>
<evidence type="ECO:0000256" key="3">
    <source>
        <dbReference type="ARBA" id="ARBA00022475"/>
    </source>
</evidence>
<dbReference type="PRINTS" id="PR00885">
    <property type="entry name" value="BCTERIALGSPH"/>
</dbReference>
<name>A0ABP3XIQ8_9SPHN</name>
<dbReference type="InterPro" id="IPR002416">
    <property type="entry name" value="T2SS_protein-GspH"/>
</dbReference>
<evidence type="ECO:0000256" key="7">
    <source>
        <dbReference type="ARBA" id="ARBA00022989"/>
    </source>
</evidence>
<protein>
    <recommendedName>
        <fullName evidence="2">Type II secretion system protein H</fullName>
    </recommendedName>
    <alternativeName>
        <fullName evidence="10">General secretion pathway protein H</fullName>
    </alternativeName>
</protein>
<dbReference type="Gene3D" id="3.55.40.10">
    <property type="entry name" value="minor pseudopilin epsh domain"/>
    <property type="match status" value="1"/>
</dbReference>
<evidence type="ECO:0000256" key="9">
    <source>
        <dbReference type="ARBA" id="ARBA00025772"/>
    </source>
</evidence>
<organism evidence="14 15">
    <name type="scientific">Sphingopyxis soli</name>
    <dbReference type="NCBI Taxonomy" id="592051"/>
    <lineage>
        <taxon>Bacteria</taxon>
        <taxon>Pseudomonadati</taxon>
        <taxon>Pseudomonadota</taxon>
        <taxon>Alphaproteobacteria</taxon>
        <taxon>Sphingomonadales</taxon>
        <taxon>Sphingomonadaceae</taxon>
        <taxon>Sphingopyxis</taxon>
    </lineage>
</organism>
<dbReference type="InterPro" id="IPR012902">
    <property type="entry name" value="N_methyl_site"/>
</dbReference>
<evidence type="ECO:0000256" key="11">
    <source>
        <dbReference type="SAM" id="MobiDB-lite"/>
    </source>
</evidence>
<keyword evidence="5" id="KW-0997">Cell inner membrane</keyword>
<dbReference type="RefSeq" id="WP_215355372.1">
    <property type="nucleotide sequence ID" value="NZ_BAAAFE010000007.1"/>
</dbReference>
<feature type="transmembrane region" description="Helical" evidence="12">
    <location>
        <begin position="30"/>
        <end position="51"/>
    </location>
</feature>
<accession>A0ABP3XIQ8</accession>
<dbReference type="InterPro" id="IPR045584">
    <property type="entry name" value="Pilin-like"/>
</dbReference>
<keyword evidence="6 12" id="KW-0812">Transmembrane</keyword>
<feature type="domain" description="General secretion pathway GspH" evidence="13">
    <location>
        <begin position="61"/>
        <end position="163"/>
    </location>
</feature>
<evidence type="ECO:0000256" key="6">
    <source>
        <dbReference type="ARBA" id="ARBA00022692"/>
    </source>
</evidence>
<evidence type="ECO:0000256" key="1">
    <source>
        <dbReference type="ARBA" id="ARBA00004377"/>
    </source>
</evidence>
<evidence type="ECO:0000256" key="4">
    <source>
        <dbReference type="ARBA" id="ARBA00022481"/>
    </source>
</evidence>
<dbReference type="SUPFAM" id="SSF54523">
    <property type="entry name" value="Pili subunits"/>
    <property type="match status" value="1"/>
</dbReference>